<organism evidence="2 3">
    <name type="scientific">Thiohalorhabdus denitrificans</name>
    <dbReference type="NCBI Taxonomy" id="381306"/>
    <lineage>
        <taxon>Bacteria</taxon>
        <taxon>Pseudomonadati</taxon>
        <taxon>Pseudomonadota</taxon>
        <taxon>Gammaproteobacteria</taxon>
        <taxon>Thiohalorhabdales</taxon>
        <taxon>Thiohalorhabdaceae</taxon>
        <taxon>Thiohalorhabdus</taxon>
    </lineage>
</organism>
<dbReference type="RefSeq" id="WP_054966710.1">
    <property type="nucleotide sequence ID" value="NZ_FMUN01000002.1"/>
</dbReference>
<evidence type="ECO:0000313" key="2">
    <source>
        <dbReference type="EMBL" id="SCX93440.1"/>
    </source>
</evidence>
<reference evidence="3" key="1">
    <citation type="submission" date="2016-10" db="EMBL/GenBank/DDBJ databases">
        <authorList>
            <person name="Varghese N."/>
        </authorList>
    </citation>
    <scope>NUCLEOTIDE SEQUENCE [LARGE SCALE GENOMIC DNA]</scope>
    <source>
        <strain evidence="3">HL 19</strain>
    </source>
</reference>
<dbReference type="EMBL" id="FMUN01000002">
    <property type="protein sequence ID" value="SCX93440.1"/>
    <property type="molecule type" value="Genomic_DNA"/>
</dbReference>
<sequence>MLWRTIRAYFLPSAHPGLEPVKDRRGEEFRPKRDEYGERVEDQELEVWDSHQADRRRERNRALVRPYMGLYIRRWAVLGGLLWAASELVGWAGLPLGSWMVFSGAVVAFLMVIMLLLLRQEMGS</sequence>
<protein>
    <submittedName>
        <fullName evidence="2">Uncharacterized protein</fullName>
    </submittedName>
</protein>
<dbReference type="Proteomes" id="UP000183104">
    <property type="component" value="Unassembled WGS sequence"/>
</dbReference>
<name>A0A0P9CSN7_9GAMM</name>
<keyword evidence="1" id="KW-0812">Transmembrane</keyword>
<keyword evidence="1" id="KW-1133">Transmembrane helix</keyword>
<evidence type="ECO:0000313" key="3">
    <source>
        <dbReference type="Proteomes" id="UP000183104"/>
    </source>
</evidence>
<feature type="transmembrane region" description="Helical" evidence="1">
    <location>
        <begin position="75"/>
        <end position="93"/>
    </location>
</feature>
<dbReference type="AlphaFoldDB" id="A0A0P9CSN7"/>
<accession>A0A0P9CSN7</accession>
<feature type="transmembrane region" description="Helical" evidence="1">
    <location>
        <begin position="99"/>
        <end position="118"/>
    </location>
</feature>
<keyword evidence="3" id="KW-1185">Reference proteome</keyword>
<keyword evidence="1" id="KW-0472">Membrane</keyword>
<gene>
    <name evidence="2" type="ORF">SAMN05661077_0761</name>
</gene>
<proteinExistence type="predicted"/>
<evidence type="ECO:0000256" key="1">
    <source>
        <dbReference type="SAM" id="Phobius"/>
    </source>
</evidence>
<dbReference type="STRING" id="381306.AN478_11360"/>